<dbReference type="EMBL" id="JANYMP010000051">
    <property type="protein sequence ID" value="MCS7484650.1"/>
    <property type="molecule type" value="Genomic_DNA"/>
</dbReference>
<evidence type="ECO:0000313" key="3">
    <source>
        <dbReference type="Proteomes" id="UP001141259"/>
    </source>
</evidence>
<keyword evidence="1" id="KW-0812">Transmembrane</keyword>
<feature type="transmembrane region" description="Helical" evidence="1">
    <location>
        <begin position="574"/>
        <end position="600"/>
    </location>
</feature>
<reference evidence="2" key="1">
    <citation type="submission" date="2022-08" db="EMBL/GenBank/DDBJ databases">
        <authorList>
            <person name="Tistechok S."/>
            <person name="Samborskyy M."/>
            <person name="Roman I."/>
        </authorList>
    </citation>
    <scope>NUCLEOTIDE SEQUENCE</scope>
    <source>
        <strain evidence="2">DSM 103496</strain>
    </source>
</reference>
<feature type="transmembrane region" description="Helical" evidence="1">
    <location>
        <begin position="367"/>
        <end position="384"/>
    </location>
</feature>
<accession>A0A9X3ALL8</accession>
<dbReference type="RefSeq" id="WP_259630096.1">
    <property type="nucleotide sequence ID" value="NZ_JANYMP010000051.1"/>
</dbReference>
<protein>
    <recommendedName>
        <fullName evidence="4">Phage-related protein</fullName>
    </recommendedName>
</protein>
<name>A0A9X3ALL8_9PSEU</name>
<dbReference type="Proteomes" id="UP001141259">
    <property type="component" value="Unassembled WGS sequence"/>
</dbReference>
<evidence type="ECO:0008006" key="4">
    <source>
        <dbReference type="Google" id="ProtNLM"/>
    </source>
</evidence>
<sequence>MQGLGQHLRGEINAAERGAPSISLTAQIQTHLLRQQLVAAAREGDQTAIRLLAELDSATAEAQFDQVHRRLSNKNVSLKVVLDKSLGTALRGMADLDRGVTGLTGNTAAVGASTLKYAALAGALAQAISLVGGLGSAAATASGSLLVLPAVGIAAAVAVQTLKLGVDGLSDALKADTPEKYAKAVKDFPPAMRATSDAVRALKPEFDDLKLDIQTALFADLGEQVTKLGGTYLPVLRGGLSEVAAGFNVGARGLGEFGREARTVDDVTLILDNTGQSVRYLSAGFAPLLRALRDIAAVGSDFLPGFASGLADSADTFATFIATARETGQLRQWMSAGLSALGNLFTLLTNVARIVGTLFAAADQGGAGLLGTLNAVTGGLLAFLRSTEGTVALQQIFSGLGAVAGALLPLLMSLASVLASDVAPAIAVLGPMVAAALGTLTGAATPLGAILGALAPLAGTAAQALASVLVPVLTLLSGVVAELAPAVSLVVNELVGGALADGVRELSPALLALARAAAPIIVQLGQLLVQALRIAAPALSALLTVLTPIAAELAGSLLTALAAVLPLVGQLAEVFSAVLLAALQAVMPVLPVVVGVVEQLADVLSVGLAAATPSLVETGRLLGEVLTTALVGLLPLLPPLAEAWMRIWSEGLVPLLPVLLELVSALLPPAVELITKLLPLVLQAAGLLATWTAAIAKVAAAFTDGLIPVLTFLIDYVVVPVFDRIVSVVSGALQALQGGLDLFIGIFTGDWDRAWNGAKELVLGAFRSIVSGIDLATGGLLSYVANLPGRIVGALGDVGSLLLQIGRDIIGGLLRGIESMFQTVKNKLAQLTNLLPSWKGPPARDRTLLRANGVLLMRGLVTGLEDGEPAVRNYLADFTRRIPLTLERSTVDITSRVTRTVGAAEPRSTEQPVTAADLAAFTDAVRELAARPVVVQVGTTEIARATAEGNRVLSRR</sequence>
<proteinExistence type="predicted"/>
<feature type="transmembrane region" description="Helical" evidence="1">
    <location>
        <begin position="425"/>
        <end position="452"/>
    </location>
</feature>
<feature type="transmembrane region" description="Helical" evidence="1">
    <location>
        <begin position="464"/>
        <end position="489"/>
    </location>
</feature>
<gene>
    <name evidence="2" type="ORF">NZH93_48150</name>
</gene>
<feature type="transmembrane region" description="Helical" evidence="1">
    <location>
        <begin position="340"/>
        <end position="361"/>
    </location>
</feature>
<dbReference type="AlphaFoldDB" id="A0A9X3ALL8"/>
<comment type="caution">
    <text evidence="2">The sequence shown here is derived from an EMBL/GenBank/DDBJ whole genome shotgun (WGS) entry which is preliminary data.</text>
</comment>
<keyword evidence="3" id="KW-1185">Reference proteome</keyword>
<organism evidence="2 3">
    <name type="scientific">Umezawaea endophytica</name>
    <dbReference type="NCBI Taxonomy" id="1654476"/>
    <lineage>
        <taxon>Bacteria</taxon>
        <taxon>Bacillati</taxon>
        <taxon>Actinomycetota</taxon>
        <taxon>Actinomycetes</taxon>
        <taxon>Pseudonocardiales</taxon>
        <taxon>Pseudonocardiaceae</taxon>
        <taxon>Umezawaea</taxon>
    </lineage>
</organism>
<keyword evidence="1" id="KW-0472">Membrane</keyword>
<evidence type="ECO:0000256" key="1">
    <source>
        <dbReference type="SAM" id="Phobius"/>
    </source>
</evidence>
<keyword evidence="1" id="KW-1133">Transmembrane helix</keyword>
<feature type="transmembrane region" description="Helical" evidence="1">
    <location>
        <begin position="396"/>
        <end position="419"/>
    </location>
</feature>
<feature type="transmembrane region" description="Helical" evidence="1">
    <location>
        <begin position="541"/>
        <end position="568"/>
    </location>
</feature>
<evidence type="ECO:0000313" key="2">
    <source>
        <dbReference type="EMBL" id="MCS7484650.1"/>
    </source>
</evidence>